<dbReference type="AlphaFoldDB" id="A0A9X6MRW5"/>
<dbReference type="RefSeq" id="WP_088069738.1">
    <property type="nucleotide sequence ID" value="NZ_MOOV01000252.1"/>
</dbReference>
<accession>A0A9X6MRW5</accession>
<sequence length="182" mass="20932">MVDTTLQHSENINIQKLFHQFDKTAQITVDFSYFSGSPGLVYSPILNSVALSIDEICSILECNPYFINNVWAIGLNKLELVPCIGIGFINDSKLIIPRIIREEIKEELIIENQQGILGFYIREPKELIRLIRPCVCCDSIGMHVDGDEYFCETCFSKRQAVLYEEYERYMDEEGYGLISKDL</sequence>
<comment type="caution">
    <text evidence="1">The sequence shown here is derived from an EMBL/GenBank/DDBJ whole genome shotgun (WGS) entry which is preliminary data.</text>
</comment>
<gene>
    <name evidence="1" type="ORF">BK784_28715</name>
</gene>
<reference evidence="1 2" key="1">
    <citation type="submission" date="2016-10" db="EMBL/GenBank/DDBJ databases">
        <title>Comparative genomics of Bacillus thuringiensis reveals a path to pathogens against multiple invertebrate hosts.</title>
        <authorList>
            <person name="Zheng J."/>
            <person name="Gao Q."/>
            <person name="Liu H."/>
            <person name="Peng D."/>
            <person name="Ruan L."/>
            <person name="Sun M."/>
        </authorList>
    </citation>
    <scope>NUCLEOTIDE SEQUENCE [LARGE SCALE GENOMIC DNA]</scope>
    <source>
        <strain evidence="1">T30001</strain>
    </source>
</reference>
<evidence type="ECO:0000313" key="1">
    <source>
        <dbReference type="EMBL" id="OUB88501.1"/>
    </source>
</evidence>
<protein>
    <submittedName>
        <fullName evidence="1">Uncharacterized protein</fullName>
    </submittedName>
</protein>
<dbReference type="EMBL" id="MOOV01000252">
    <property type="protein sequence ID" value="OUB88501.1"/>
    <property type="molecule type" value="Genomic_DNA"/>
</dbReference>
<evidence type="ECO:0000313" key="2">
    <source>
        <dbReference type="Proteomes" id="UP000195160"/>
    </source>
</evidence>
<organism evidence="1 2">
    <name type="scientific">Bacillus thuringiensis subsp. medellin</name>
    <dbReference type="NCBI Taxonomy" id="79672"/>
    <lineage>
        <taxon>Bacteria</taxon>
        <taxon>Bacillati</taxon>
        <taxon>Bacillota</taxon>
        <taxon>Bacilli</taxon>
        <taxon>Bacillales</taxon>
        <taxon>Bacillaceae</taxon>
        <taxon>Bacillus</taxon>
        <taxon>Bacillus cereus group</taxon>
    </lineage>
</organism>
<dbReference type="Proteomes" id="UP000195160">
    <property type="component" value="Unassembled WGS sequence"/>
</dbReference>
<name>A0A9X6MRW5_BACTV</name>
<proteinExistence type="predicted"/>